<reference evidence="2" key="1">
    <citation type="submission" date="2016-06" db="EMBL/GenBank/DDBJ databases">
        <title>Parallel loss of symbiosis genes in relatives of nitrogen-fixing non-legume Parasponia.</title>
        <authorList>
            <person name="Van Velzen R."/>
            <person name="Holmer R."/>
            <person name="Bu F."/>
            <person name="Rutten L."/>
            <person name="Van Zeijl A."/>
            <person name="Liu W."/>
            <person name="Santuari L."/>
            <person name="Cao Q."/>
            <person name="Sharma T."/>
            <person name="Shen D."/>
            <person name="Roswanjaya Y."/>
            <person name="Wardhani T."/>
            <person name="Kalhor M.S."/>
            <person name="Jansen J."/>
            <person name="Van den Hoogen J."/>
            <person name="Gungor B."/>
            <person name="Hartog M."/>
            <person name="Hontelez J."/>
            <person name="Verver J."/>
            <person name="Yang W.-C."/>
            <person name="Schijlen E."/>
            <person name="Repin R."/>
            <person name="Schilthuizen M."/>
            <person name="Schranz E."/>
            <person name="Heidstra R."/>
            <person name="Miyata K."/>
            <person name="Fedorova E."/>
            <person name="Kohlen W."/>
            <person name="Bisseling T."/>
            <person name="Smit S."/>
            <person name="Geurts R."/>
        </authorList>
    </citation>
    <scope>NUCLEOTIDE SEQUENCE [LARGE SCALE GENOMIC DNA]</scope>
    <source>
        <strain evidence="2">cv. RG33-2</strain>
    </source>
</reference>
<accession>A0A2P5EUP5</accession>
<organism evidence="1 2">
    <name type="scientific">Trema orientale</name>
    <name type="common">Charcoal tree</name>
    <name type="synonym">Celtis orientalis</name>
    <dbReference type="NCBI Taxonomy" id="63057"/>
    <lineage>
        <taxon>Eukaryota</taxon>
        <taxon>Viridiplantae</taxon>
        <taxon>Streptophyta</taxon>
        <taxon>Embryophyta</taxon>
        <taxon>Tracheophyta</taxon>
        <taxon>Spermatophyta</taxon>
        <taxon>Magnoliopsida</taxon>
        <taxon>eudicotyledons</taxon>
        <taxon>Gunneridae</taxon>
        <taxon>Pentapetalae</taxon>
        <taxon>rosids</taxon>
        <taxon>fabids</taxon>
        <taxon>Rosales</taxon>
        <taxon>Cannabaceae</taxon>
        <taxon>Trema</taxon>
    </lineage>
</organism>
<proteinExistence type="predicted"/>
<sequence>MEHAIAEIEASFAEDRVSNMCCFDRWCRNLKSRYSLGRRAMRMSLIIDEILQDGNFNNISYPAPPPRVASVSIQYSEHSVVVTQAMTVVHEVGTSSATSNQLVLAPLAFKLRTSLIEDVIDALKGD</sequence>
<dbReference type="EMBL" id="JXTC01000096">
    <property type="protein sequence ID" value="PON89269.1"/>
    <property type="molecule type" value="Genomic_DNA"/>
</dbReference>
<protein>
    <submittedName>
        <fullName evidence="1">Uncharacterized protein</fullName>
    </submittedName>
</protein>
<dbReference type="Proteomes" id="UP000237000">
    <property type="component" value="Unassembled WGS sequence"/>
</dbReference>
<dbReference type="STRING" id="63057.A0A2P5EUP5"/>
<evidence type="ECO:0000313" key="2">
    <source>
        <dbReference type="Proteomes" id="UP000237000"/>
    </source>
</evidence>
<name>A0A2P5EUP5_TREOI</name>
<dbReference type="AlphaFoldDB" id="A0A2P5EUP5"/>
<comment type="caution">
    <text evidence="1">The sequence shown here is derived from an EMBL/GenBank/DDBJ whole genome shotgun (WGS) entry which is preliminary data.</text>
</comment>
<gene>
    <name evidence="1" type="ORF">TorRG33x02_149400</name>
</gene>
<keyword evidence="2" id="KW-1185">Reference proteome</keyword>
<evidence type="ECO:0000313" key="1">
    <source>
        <dbReference type="EMBL" id="PON89269.1"/>
    </source>
</evidence>
<dbReference type="InParanoid" id="A0A2P5EUP5"/>
<dbReference type="OrthoDB" id="1737802at2759"/>